<protein>
    <recommendedName>
        <fullName evidence="3">Rhomboid family intramembrane serine protease</fullName>
    </recommendedName>
</protein>
<dbReference type="EMBL" id="JAJGQJ010000105">
    <property type="protein sequence ID" value="MCC4622527.1"/>
    <property type="molecule type" value="Genomic_DNA"/>
</dbReference>
<proteinExistence type="predicted"/>
<dbReference type="RefSeq" id="WP_029218166.1">
    <property type="nucleotide sequence ID" value="NZ_CAWLZN010000001.1"/>
</dbReference>
<organism evidence="1 2">
    <name type="scientific">Xanthomonas cassavae CFBP 4642</name>
    <dbReference type="NCBI Taxonomy" id="1219375"/>
    <lineage>
        <taxon>Bacteria</taxon>
        <taxon>Pseudomonadati</taxon>
        <taxon>Pseudomonadota</taxon>
        <taxon>Gammaproteobacteria</taxon>
        <taxon>Lysobacterales</taxon>
        <taxon>Lysobacteraceae</taxon>
        <taxon>Xanthomonas</taxon>
    </lineage>
</organism>
<keyword evidence="2" id="KW-1185">Reference proteome</keyword>
<accession>A0ABS8HLN4</accession>
<evidence type="ECO:0000313" key="2">
    <source>
        <dbReference type="Proteomes" id="UP001199206"/>
    </source>
</evidence>
<gene>
    <name evidence="1" type="ORF">LL965_21650</name>
</gene>
<name>A0ABS8HLN4_9XANT</name>
<sequence>MLHAYGSGCASVQAPELRALNPNALVPVIGDGELALLWFNLWGHAANGAAPQLRDWSHFAAGAVGLAGAWAVQLIYRKARPPHRPSME</sequence>
<comment type="caution">
    <text evidence="1">The sequence shown here is derived from an EMBL/GenBank/DDBJ whole genome shotgun (WGS) entry which is preliminary data.</text>
</comment>
<reference evidence="1 2" key="1">
    <citation type="submission" date="2021-10" db="EMBL/GenBank/DDBJ databases">
        <title>Genome sequencing of Xanthomonas strains from NCPPB.</title>
        <authorList>
            <person name="Hussein R."/>
            <person name="Harrison J."/>
            <person name="Studholme D.J."/>
            <person name="Vicente J."/>
            <person name="Grant M."/>
        </authorList>
    </citation>
    <scope>NUCLEOTIDE SEQUENCE [LARGE SCALE GENOMIC DNA]</scope>
    <source>
        <strain evidence="1 2">NCPPB 101</strain>
    </source>
</reference>
<evidence type="ECO:0000313" key="1">
    <source>
        <dbReference type="EMBL" id="MCC4622527.1"/>
    </source>
</evidence>
<evidence type="ECO:0008006" key="3">
    <source>
        <dbReference type="Google" id="ProtNLM"/>
    </source>
</evidence>
<dbReference type="Proteomes" id="UP001199206">
    <property type="component" value="Unassembled WGS sequence"/>
</dbReference>